<sequence>MTFIFAHRGSAGTRPENTMEAFFEAEKAGADGIELDIQLSKDGELVVIHDETVNRTTKGKGYVKDLTFAELQSLDVIDRFETGKPLSIPALEEVFEWLAQNQLLCNIELKTAKVDYPLIEEKAVSLIRAYHLEERVIFSSFNHYSIIQCHRLAPEVEIAPLYSEVMFMPWVYAKSIRAKAIHPRLLTTADWIICATMNHGIAVRPYTVNKAKDMRRLFKIGCTAIITDFPEIAVQERKAEREKASWQ</sequence>
<dbReference type="AlphaFoldDB" id="A0A150JSI2"/>
<dbReference type="Proteomes" id="UP000075288">
    <property type="component" value="Unassembled WGS sequence"/>
</dbReference>
<dbReference type="GO" id="GO:0008889">
    <property type="term" value="F:glycerophosphodiester phosphodiesterase activity"/>
    <property type="evidence" value="ECO:0007669"/>
    <property type="project" value="UniProtKB-EC"/>
</dbReference>
<dbReference type="Gene3D" id="3.20.20.190">
    <property type="entry name" value="Phosphatidylinositol (PI) phosphodiesterase"/>
    <property type="match status" value="1"/>
</dbReference>
<keyword evidence="2" id="KW-0378">Hydrolase</keyword>
<dbReference type="EMBL" id="LQYG01000098">
    <property type="protein sequence ID" value="KYC60280.1"/>
    <property type="molecule type" value="Genomic_DNA"/>
</dbReference>
<dbReference type="InterPro" id="IPR017946">
    <property type="entry name" value="PLC-like_Pdiesterase_TIM-brl"/>
</dbReference>
<dbReference type="PANTHER" id="PTHR46211:SF1">
    <property type="entry name" value="GLYCEROPHOSPHODIESTER PHOSPHODIESTERASE, CYTOPLASMIC"/>
    <property type="match status" value="1"/>
</dbReference>
<feature type="domain" description="GP-PDE" evidence="1">
    <location>
        <begin position="2"/>
        <end position="237"/>
    </location>
</feature>
<dbReference type="PATRIC" id="fig|1398.26.peg.1018"/>
<dbReference type="EC" id="3.1.4.46" evidence="2"/>
<dbReference type="RefSeq" id="WP_061566874.1">
    <property type="nucleotide sequence ID" value="NZ_LQYG01000098.1"/>
</dbReference>
<dbReference type="GO" id="GO:0006629">
    <property type="term" value="P:lipid metabolic process"/>
    <property type="evidence" value="ECO:0007669"/>
    <property type="project" value="InterPro"/>
</dbReference>
<protein>
    <submittedName>
        <fullName evidence="2">Glycerophosphoryl diester phosphodiesterase</fullName>
        <ecNumber evidence="2">3.1.4.46</ecNumber>
    </submittedName>
</protein>
<evidence type="ECO:0000259" key="1">
    <source>
        <dbReference type="PROSITE" id="PS51704"/>
    </source>
</evidence>
<dbReference type="PROSITE" id="PS51704">
    <property type="entry name" value="GP_PDE"/>
    <property type="match status" value="1"/>
</dbReference>
<name>A0A150JSI2_HEYCO</name>
<dbReference type="CDD" id="cd08563">
    <property type="entry name" value="GDPD_TtGDE_like"/>
    <property type="match status" value="1"/>
</dbReference>
<accession>A0A150JSI2</accession>
<dbReference type="InterPro" id="IPR030395">
    <property type="entry name" value="GP_PDE_dom"/>
</dbReference>
<evidence type="ECO:0000313" key="3">
    <source>
        <dbReference type="Proteomes" id="UP000075288"/>
    </source>
</evidence>
<reference evidence="2 3" key="1">
    <citation type="submission" date="2016-01" db="EMBL/GenBank/DDBJ databases">
        <title>Genome Sequences of Twelve Sporeforming Bacillus Species Isolated from Foods.</title>
        <authorList>
            <person name="Berendsen E.M."/>
            <person name="Wells-Bennik M.H."/>
            <person name="Krawcyk A.O."/>
            <person name="De Jong A."/>
            <person name="Holsappel S."/>
            <person name="Eijlander R.T."/>
            <person name="Kuipers O.P."/>
        </authorList>
    </citation>
    <scope>NUCLEOTIDE SEQUENCE [LARGE SCALE GENOMIC DNA]</scope>
    <source>
        <strain evidence="2 3">B4098</strain>
    </source>
</reference>
<proteinExistence type="predicted"/>
<dbReference type="PANTHER" id="PTHR46211">
    <property type="entry name" value="GLYCEROPHOSPHORYL DIESTER PHOSPHODIESTERASE"/>
    <property type="match status" value="1"/>
</dbReference>
<evidence type="ECO:0000313" key="2">
    <source>
        <dbReference type="EMBL" id="KYC60280.1"/>
    </source>
</evidence>
<comment type="caution">
    <text evidence="2">The sequence shown here is derived from an EMBL/GenBank/DDBJ whole genome shotgun (WGS) entry which is preliminary data.</text>
</comment>
<gene>
    <name evidence="2" type="ORF">B4098_2963</name>
</gene>
<organism evidence="2 3">
    <name type="scientific">Heyndrickxia coagulans</name>
    <name type="common">Weizmannia coagulans</name>
    <dbReference type="NCBI Taxonomy" id="1398"/>
    <lineage>
        <taxon>Bacteria</taxon>
        <taxon>Bacillati</taxon>
        <taxon>Bacillota</taxon>
        <taxon>Bacilli</taxon>
        <taxon>Bacillales</taxon>
        <taxon>Bacillaceae</taxon>
        <taxon>Heyndrickxia</taxon>
    </lineage>
</organism>
<dbReference type="SUPFAM" id="SSF51695">
    <property type="entry name" value="PLC-like phosphodiesterases"/>
    <property type="match status" value="1"/>
</dbReference>
<dbReference type="Pfam" id="PF03009">
    <property type="entry name" value="GDPD"/>
    <property type="match status" value="1"/>
</dbReference>